<name>I2GNF6_9BACT</name>
<dbReference type="EMBL" id="CAIT01000009">
    <property type="protein sequence ID" value="CCH55434.1"/>
    <property type="molecule type" value="Genomic_DNA"/>
</dbReference>
<feature type="transmembrane region" description="Helical" evidence="1">
    <location>
        <begin position="259"/>
        <end position="283"/>
    </location>
</feature>
<keyword evidence="1" id="KW-0472">Membrane</keyword>
<accession>I2GNF6</accession>
<evidence type="ECO:0000313" key="2">
    <source>
        <dbReference type="EMBL" id="CCH55434.1"/>
    </source>
</evidence>
<feature type="transmembrane region" description="Helical" evidence="1">
    <location>
        <begin position="56"/>
        <end position="76"/>
    </location>
</feature>
<organism evidence="2 3">
    <name type="scientific">Fibrisoma limi BUZ 3</name>
    <dbReference type="NCBI Taxonomy" id="1185876"/>
    <lineage>
        <taxon>Bacteria</taxon>
        <taxon>Pseudomonadati</taxon>
        <taxon>Bacteroidota</taxon>
        <taxon>Cytophagia</taxon>
        <taxon>Cytophagales</taxon>
        <taxon>Spirosomataceae</taxon>
        <taxon>Fibrisoma</taxon>
    </lineage>
</organism>
<feature type="transmembrane region" description="Helical" evidence="1">
    <location>
        <begin position="183"/>
        <end position="199"/>
    </location>
</feature>
<feature type="transmembrane region" description="Helical" evidence="1">
    <location>
        <begin position="82"/>
        <end position="98"/>
    </location>
</feature>
<evidence type="ECO:0000313" key="3">
    <source>
        <dbReference type="Proteomes" id="UP000009309"/>
    </source>
</evidence>
<feature type="transmembrane region" description="Helical" evidence="1">
    <location>
        <begin position="20"/>
        <end position="44"/>
    </location>
</feature>
<keyword evidence="3" id="KW-1185">Reference proteome</keyword>
<proteinExistence type="predicted"/>
<keyword evidence="1" id="KW-0812">Transmembrane</keyword>
<feature type="transmembrane region" description="Helical" evidence="1">
    <location>
        <begin position="103"/>
        <end position="122"/>
    </location>
</feature>
<sequence>MLTYQTILLNEFFPSGVEKMMAWITSRVILIMAIGYGYMITRWYTRLSTKPFSASIVRFALHIMSMTLAGVFIYLITGDSTFIGLVLAVVALLSVWQLRGRWVALLVVILLLNLPIQISRWYQANQNLPLPTSEQVNQFEQRQRQSRQMRLAETQFWIDHNYSALAEYHATVWDQRLLSDLQTGRWMSLIGMVLLGMIFRRWRAMLALLLQNGFVAVVGFCALTTVLELTSGRNYANTLRLYFDSLRYPGYYVFGVPDALYLTVAEASCLSMAVLVGTGLWLLSGRLNGLRLPLRGKVLLRRL</sequence>
<reference evidence="2 3" key="1">
    <citation type="journal article" date="2012" name="J. Bacteriol.">
        <title>Genome Sequence of the Filamentous Bacterium Fibrisoma limi BUZ 3T.</title>
        <authorList>
            <person name="Filippini M."/>
            <person name="Qi W."/>
            <person name="Jaenicke S."/>
            <person name="Goesmann A."/>
            <person name="Smits T.H."/>
            <person name="Bagheri H.C."/>
        </authorList>
    </citation>
    <scope>NUCLEOTIDE SEQUENCE [LARGE SCALE GENOMIC DNA]</scope>
    <source>
        <strain evidence="3">BUZ 3T</strain>
    </source>
</reference>
<protein>
    <submittedName>
        <fullName evidence="2">Uncharacterized protein</fullName>
    </submittedName>
</protein>
<feature type="transmembrane region" description="Helical" evidence="1">
    <location>
        <begin position="206"/>
        <end position="227"/>
    </location>
</feature>
<dbReference type="STRING" id="1185876.BN8_04693"/>
<gene>
    <name evidence="2" type="ORF">BN8_04693</name>
</gene>
<dbReference type="AlphaFoldDB" id="I2GNF6"/>
<evidence type="ECO:0000256" key="1">
    <source>
        <dbReference type="SAM" id="Phobius"/>
    </source>
</evidence>
<dbReference type="Proteomes" id="UP000009309">
    <property type="component" value="Unassembled WGS sequence"/>
</dbReference>
<keyword evidence="1" id="KW-1133">Transmembrane helix</keyword>
<comment type="caution">
    <text evidence="2">The sequence shown here is derived from an EMBL/GenBank/DDBJ whole genome shotgun (WGS) entry which is preliminary data.</text>
</comment>